<dbReference type="InterPro" id="IPR025559">
    <property type="entry name" value="Eis_dom"/>
</dbReference>
<evidence type="ECO:0000259" key="5">
    <source>
        <dbReference type="Pfam" id="PF17668"/>
    </source>
</evidence>
<dbReference type="InterPro" id="IPR051554">
    <property type="entry name" value="Acetyltransferase_Eis"/>
</dbReference>
<evidence type="ECO:0000256" key="1">
    <source>
        <dbReference type="ARBA" id="ARBA00022679"/>
    </source>
</evidence>
<dbReference type="Pfam" id="PF13527">
    <property type="entry name" value="Acetyltransf_9"/>
    <property type="match status" value="1"/>
</dbReference>
<sequence length="400" mass="43607">MTDIRVLDDEADYRAAHALFRGTLHHPPAPDDRWKVALESYLPGRVLASFDGGEMVGTVQSFPSALALPGGEVVRMGAVSRVGVRADRTRRGVLSGLQSAQLRGLRELGDVAATLRASEAVIYGRFGYGAATRGRTLRLDRRRAAPRSRVRGDVRLVGLEEGERIIRTLFERVSPGRPGTIARWDAWWSMNVRHSGEEALRIVVRSGPGGDDGYVAYKVDPGSGGLLDERSSVLTVLDLWAVTPEAWADLWRFLVGVDLVSEISAPLRPLDEPVGWLLADPRACKVVAEDDETWLRLLDVPQALARRGYRAAEPVVLGVRDRYLPDNEGAYLVAPDGATRTDREPDLVLDVDVLAAAFLGDVPFRALAATGRLEVVDPAAVARADALFAVDQSPWSGTYF</sequence>
<dbReference type="InterPro" id="IPR041380">
    <property type="entry name" value="Acetyltransf_17"/>
</dbReference>
<dbReference type="NCBIfam" id="NF002367">
    <property type="entry name" value="PRK01346.1-4"/>
    <property type="match status" value="1"/>
</dbReference>
<dbReference type="PANTHER" id="PTHR37817:SF1">
    <property type="entry name" value="N-ACETYLTRANSFERASE EIS"/>
    <property type="match status" value="1"/>
</dbReference>
<reference evidence="6" key="2">
    <citation type="submission" date="2020-09" db="EMBL/GenBank/DDBJ databases">
        <authorList>
            <person name="Sun Q."/>
            <person name="Ohkuma M."/>
        </authorList>
    </citation>
    <scope>NUCLEOTIDE SEQUENCE</scope>
    <source>
        <strain evidence="6">JCM 3313</strain>
    </source>
</reference>
<dbReference type="RefSeq" id="WP_189227414.1">
    <property type="nucleotide sequence ID" value="NZ_BMRG01000025.1"/>
</dbReference>
<keyword evidence="1 3" id="KW-0808">Transferase</keyword>
<feature type="binding site" evidence="3">
    <location>
        <begin position="82"/>
        <end position="84"/>
    </location>
    <ligand>
        <name>acetyl-CoA</name>
        <dbReference type="ChEBI" id="CHEBI:57288"/>
    </ligand>
</feature>
<feature type="domain" description="Eis-like acetyltransferase" evidence="5">
    <location>
        <begin position="179"/>
        <end position="286"/>
    </location>
</feature>
<dbReference type="HAMAP" id="MF_01812">
    <property type="entry name" value="Eis"/>
    <property type="match status" value="1"/>
</dbReference>
<feature type="binding site" evidence="3">
    <location>
        <begin position="118"/>
        <end position="119"/>
    </location>
    <ligand>
        <name>acetyl-CoA</name>
        <dbReference type="ChEBI" id="CHEBI:57288"/>
    </ligand>
</feature>
<comment type="subunit">
    <text evidence="3">Homohexamer; trimer of dimers.</text>
</comment>
<evidence type="ECO:0000256" key="3">
    <source>
        <dbReference type="HAMAP-Rule" id="MF_01812"/>
    </source>
</evidence>
<gene>
    <name evidence="6" type="ORF">GCM10010185_67580</name>
</gene>
<feature type="active site" description="Proton donor" evidence="3">
    <location>
        <position position="123"/>
    </location>
</feature>
<reference evidence="6" key="1">
    <citation type="journal article" date="2014" name="Int. J. Syst. Evol. Microbiol.">
        <title>Complete genome sequence of Corynebacterium casei LMG S-19264T (=DSM 44701T), isolated from a smear-ripened cheese.</title>
        <authorList>
            <consortium name="US DOE Joint Genome Institute (JGI-PGF)"/>
            <person name="Walter F."/>
            <person name="Albersmeier A."/>
            <person name="Kalinowski J."/>
            <person name="Ruckert C."/>
        </authorList>
    </citation>
    <scope>NUCLEOTIDE SEQUENCE</scope>
    <source>
        <strain evidence="6">JCM 3313</strain>
    </source>
</reference>
<evidence type="ECO:0000256" key="2">
    <source>
        <dbReference type="ARBA" id="ARBA00023315"/>
    </source>
</evidence>
<dbReference type="GO" id="GO:0030649">
    <property type="term" value="P:aminoglycoside antibiotic catabolic process"/>
    <property type="evidence" value="ECO:0007669"/>
    <property type="project" value="TreeGrafter"/>
</dbReference>
<name>A0A918EIG7_9PSEU</name>
<dbReference type="Pfam" id="PF17668">
    <property type="entry name" value="Acetyltransf_17"/>
    <property type="match status" value="1"/>
</dbReference>
<dbReference type="InterPro" id="IPR022902">
    <property type="entry name" value="NAcTrfase_Eis"/>
</dbReference>
<keyword evidence="7" id="KW-1185">Reference proteome</keyword>
<dbReference type="Gene3D" id="3.30.1050.10">
    <property type="entry name" value="SCP2 sterol-binding domain"/>
    <property type="match status" value="1"/>
</dbReference>
<comment type="similarity">
    <text evidence="3">Belongs to the acetyltransferase Eis family.</text>
</comment>
<accession>A0A918EIG7</accession>
<dbReference type="Proteomes" id="UP000639606">
    <property type="component" value="Unassembled WGS sequence"/>
</dbReference>
<dbReference type="InterPro" id="IPR016181">
    <property type="entry name" value="Acyl_CoA_acyltransferase"/>
</dbReference>
<keyword evidence="2 3" id="KW-0012">Acyltransferase</keyword>
<protein>
    <submittedName>
        <fullName evidence="6">UPF0256 protein</fullName>
    </submittedName>
</protein>
<comment type="caution">
    <text evidence="6">The sequence shown here is derived from an EMBL/GenBank/DDBJ whole genome shotgun (WGS) entry which is preliminary data.</text>
</comment>
<dbReference type="Pfam" id="PF13530">
    <property type="entry name" value="SCP2_2"/>
    <property type="match status" value="1"/>
</dbReference>
<dbReference type="GO" id="GO:0034069">
    <property type="term" value="F:aminoglycoside N-acetyltransferase activity"/>
    <property type="evidence" value="ECO:0007669"/>
    <property type="project" value="TreeGrafter"/>
</dbReference>
<dbReference type="Gene3D" id="3.40.630.30">
    <property type="match status" value="2"/>
</dbReference>
<proteinExistence type="inferred from homology"/>
<evidence type="ECO:0000313" key="7">
    <source>
        <dbReference type="Proteomes" id="UP000639606"/>
    </source>
</evidence>
<dbReference type="SUPFAM" id="SSF55729">
    <property type="entry name" value="Acyl-CoA N-acyltransferases (Nat)"/>
    <property type="match status" value="1"/>
</dbReference>
<organism evidence="6 7">
    <name type="scientific">Saccharothrix coeruleofusca</name>
    <dbReference type="NCBI Taxonomy" id="33919"/>
    <lineage>
        <taxon>Bacteria</taxon>
        <taxon>Bacillati</taxon>
        <taxon>Actinomycetota</taxon>
        <taxon>Actinomycetes</taxon>
        <taxon>Pseudonocardiales</taxon>
        <taxon>Pseudonocardiaceae</taxon>
        <taxon>Saccharothrix</taxon>
    </lineage>
</organism>
<feature type="active site" description="Proton acceptor; via carboxylate" evidence="3">
    <location>
        <position position="400"/>
    </location>
</feature>
<dbReference type="EMBL" id="BMRG01000025">
    <property type="protein sequence ID" value="GGP84171.1"/>
    <property type="molecule type" value="Genomic_DNA"/>
</dbReference>
<feature type="binding site" evidence="3">
    <location>
        <begin position="90"/>
        <end position="95"/>
    </location>
    <ligand>
        <name>acetyl-CoA</name>
        <dbReference type="ChEBI" id="CHEBI:57288"/>
    </ligand>
</feature>
<dbReference type="AlphaFoldDB" id="A0A918EIG7"/>
<feature type="domain" description="Enhanced intracellular survival protein" evidence="4">
    <location>
        <begin position="300"/>
        <end position="395"/>
    </location>
</feature>
<dbReference type="PANTHER" id="PTHR37817">
    <property type="entry name" value="N-ACETYLTRANSFERASE EIS"/>
    <property type="match status" value="1"/>
</dbReference>
<evidence type="ECO:0000313" key="6">
    <source>
        <dbReference type="EMBL" id="GGP84171.1"/>
    </source>
</evidence>
<dbReference type="InterPro" id="IPR036527">
    <property type="entry name" value="SCP2_sterol-bd_dom_sf"/>
</dbReference>
<dbReference type="SUPFAM" id="SSF55718">
    <property type="entry name" value="SCP-like"/>
    <property type="match status" value="1"/>
</dbReference>
<evidence type="ECO:0000259" key="4">
    <source>
        <dbReference type="Pfam" id="PF13530"/>
    </source>
</evidence>